<protein>
    <submittedName>
        <fullName evidence="1">(wild Malaysian banana) hypothetical protein</fullName>
    </submittedName>
</protein>
<name>A0A804K7Z5_MUSAM</name>
<keyword evidence="3" id="KW-1185">Reference proteome</keyword>
<dbReference type="EnsemblPlants" id="Ma08_t18190.1">
    <property type="protein sequence ID" value="Ma08_p18190.1"/>
    <property type="gene ID" value="Ma08_g18190"/>
</dbReference>
<accession>A0A804K7Z5</accession>
<dbReference type="Proteomes" id="UP000012960">
    <property type="component" value="Unplaced"/>
</dbReference>
<gene>
    <name evidence="1" type="ORF">GSMUA_100570.1</name>
</gene>
<dbReference type="Gramene" id="Ma08_t18190.1">
    <property type="protein sequence ID" value="Ma08_p18190.1"/>
    <property type="gene ID" value="Ma08_g18190"/>
</dbReference>
<reference evidence="1" key="1">
    <citation type="submission" date="2021-03" db="EMBL/GenBank/DDBJ databases">
        <authorList>
            <consortium name="Genoscope - CEA"/>
            <person name="William W."/>
        </authorList>
    </citation>
    <scope>NUCLEOTIDE SEQUENCE</scope>
    <source>
        <strain evidence="1">Doubled-haploid Pahang</strain>
    </source>
</reference>
<organism evidence="2 3">
    <name type="scientific">Musa acuminata subsp. malaccensis</name>
    <name type="common">Wild banana</name>
    <name type="synonym">Musa malaccensis</name>
    <dbReference type="NCBI Taxonomy" id="214687"/>
    <lineage>
        <taxon>Eukaryota</taxon>
        <taxon>Viridiplantae</taxon>
        <taxon>Streptophyta</taxon>
        <taxon>Embryophyta</taxon>
        <taxon>Tracheophyta</taxon>
        <taxon>Spermatophyta</taxon>
        <taxon>Magnoliopsida</taxon>
        <taxon>Liliopsida</taxon>
        <taxon>Zingiberales</taxon>
        <taxon>Musaceae</taxon>
        <taxon>Musa</taxon>
    </lineage>
</organism>
<reference evidence="2" key="2">
    <citation type="submission" date="2021-05" db="UniProtKB">
        <authorList>
            <consortium name="EnsemblPlants"/>
        </authorList>
    </citation>
    <scope>IDENTIFICATION</scope>
    <source>
        <strain evidence="2">subsp. malaccensis</strain>
    </source>
</reference>
<dbReference type="InParanoid" id="A0A804K7Z5"/>
<dbReference type="AlphaFoldDB" id="A0A804K7Z5"/>
<evidence type="ECO:0000313" key="3">
    <source>
        <dbReference type="Proteomes" id="UP000012960"/>
    </source>
</evidence>
<evidence type="ECO:0000313" key="2">
    <source>
        <dbReference type="EnsemblPlants" id="Ma08_p18190.1"/>
    </source>
</evidence>
<sequence>MINERKIYYYYDKSNTDKSELISYPDQTIQMHAEPMQKVWLRYVQFHQVYKRNLTKHVL</sequence>
<dbReference type="EMBL" id="HG996472">
    <property type="protein sequence ID" value="CAG1832055.1"/>
    <property type="molecule type" value="Genomic_DNA"/>
</dbReference>
<evidence type="ECO:0000313" key="1">
    <source>
        <dbReference type="EMBL" id="CAG1832055.1"/>
    </source>
</evidence>
<proteinExistence type="predicted"/>